<dbReference type="InterPro" id="IPR036393">
    <property type="entry name" value="AceGlu_kinase-like_sf"/>
</dbReference>
<protein>
    <recommendedName>
        <fullName evidence="2">ornithine carbamoyltransferase</fullName>
        <ecNumber evidence="2">2.1.3.3</ecNumber>
    </recommendedName>
</protein>
<dbReference type="EMBL" id="CP047142">
    <property type="protein sequence ID" value="QHQ67879.1"/>
    <property type="molecule type" value="Genomic_DNA"/>
</dbReference>
<dbReference type="RefSeq" id="WP_081307119.1">
    <property type="nucleotide sequence ID" value="NZ_CP047142.1"/>
</dbReference>
<dbReference type="Gene3D" id="3.40.1160.10">
    <property type="entry name" value="Acetylglutamate kinase-like"/>
    <property type="match status" value="1"/>
</dbReference>
<evidence type="ECO:0000256" key="1">
    <source>
        <dbReference type="ARBA" id="ARBA00007805"/>
    </source>
</evidence>
<dbReference type="SUPFAM" id="SSF53633">
    <property type="entry name" value="Carbamate kinase-like"/>
    <property type="match status" value="1"/>
</dbReference>
<evidence type="ECO:0000313" key="6">
    <source>
        <dbReference type="EMBL" id="QHQ67879.1"/>
    </source>
</evidence>
<dbReference type="PANTHER" id="PTHR45753:SF1">
    <property type="entry name" value="ORNITHINE CARBAMOYLTRANSFERASE, CATABOLIC"/>
    <property type="match status" value="1"/>
</dbReference>
<organism evidence="6 7">
    <name type="scientific">Lactobacillus crispatus</name>
    <dbReference type="NCBI Taxonomy" id="47770"/>
    <lineage>
        <taxon>Bacteria</taxon>
        <taxon>Bacillati</taxon>
        <taxon>Bacillota</taxon>
        <taxon>Bacilli</taxon>
        <taxon>Lactobacillales</taxon>
        <taxon>Lactobacillaceae</taxon>
        <taxon>Lactobacillus</taxon>
    </lineage>
</organism>
<dbReference type="GO" id="GO:0042450">
    <property type="term" value="P:L-arginine biosynthetic process via ornithine"/>
    <property type="evidence" value="ECO:0007669"/>
    <property type="project" value="TreeGrafter"/>
</dbReference>
<evidence type="ECO:0000313" key="7">
    <source>
        <dbReference type="Proteomes" id="UP000464915"/>
    </source>
</evidence>
<dbReference type="Gene3D" id="3.40.50.1370">
    <property type="entry name" value="Aspartate/ornithine carbamoyltransferase"/>
    <property type="match status" value="1"/>
</dbReference>
<dbReference type="InterPro" id="IPR036901">
    <property type="entry name" value="Asp/Orn_carbamoylTrfase_sf"/>
</dbReference>
<dbReference type="GO" id="GO:0016597">
    <property type="term" value="F:amino acid binding"/>
    <property type="evidence" value="ECO:0007669"/>
    <property type="project" value="InterPro"/>
</dbReference>
<gene>
    <name evidence="6" type="ORF">GSR61_04525</name>
</gene>
<dbReference type="Proteomes" id="UP000464915">
    <property type="component" value="Chromosome"/>
</dbReference>
<accession>A0AB37DF66</accession>
<reference evidence="6 7" key="1">
    <citation type="submission" date="2019-12" db="EMBL/GenBank/DDBJ databases">
        <title>Complete Genome Sequences of Lactobacillus strains, C25 and P38, Isolated from Chicken Cecum.</title>
        <authorList>
            <person name="Hassan H.M."/>
            <person name="Mendoza M."/>
            <person name="Rezvani M."/>
            <person name="Koci M.D."/>
            <person name="Dickey A.N."/>
            <person name="Scholl E.H."/>
        </authorList>
    </citation>
    <scope>NUCLEOTIDE SEQUENCE [LARGE SCALE GENOMIC DNA]</scope>
    <source>
        <strain evidence="6 7">C25</strain>
    </source>
</reference>
<evidence type="ECO:0000259" key="5">
    <source>
        <dbReference type="Pfam" id="PF00185"/>
    </source>
</evidence>
<dbReference type="GO" id="GO:0019240">
    <property type="term" value="P:citrulline biosynthetic process"/>
    <property type="evidence" value="ECO:0007669"/>
    <property type="project" value="TreeGrafter"/>
</dbReference>
<name>A0AB37DF66_9LACO</name>
<proteinExistence type="inferred from homology"/>
<evidence type="ECO:0000256" key="3">
    <source>
        <dbReference type="ARBA" id="ARBA00022679"/>
    </source>
</evidence>
<dbReference type="PANTHER" id="PTHR45753">
    <property type="entry name" value="ORNITHINE CARBAMOYLTRANSFERASE, MITOCHONDRIAL"/>
    <property type="match status" value="1"/>
</dbReference>
<dbReference type="AlphaFoldDB" id="A0AB37DF66"/>
<sequence length="386" mass="42644">MKYLQNVFQGRSFLDCKDYTPAEISYLIDFALHLKELKKEHIPHEYLKGKNIALLFEKASTMTRSAFVVACNDLGAHPEYLGASEIHLGKKESVKDTAKVLGSMLGVNVHIVTPKPLFTHPDVQKIAQNFAQDSGSKNLITDDIAQGVKGANVVYTDVWVSMGENDWSERIKLLKPYTVTMKMMQMTGTPDDQLIFMHCLPAFHDRTTQVGEEIYEKYGLNEMEVTDEVFNSKYAWQFTEAENRLHSIKAVMAATLGNLFIPIACGGGGIPVIVKDGHLRGVAGVIDKDFSAAKMAEDINADELVILTTVDHAFLNYGKENQQAIGKIKVEQLKQYLVAGYFAAGSMKPKIEAAIEFVEKTGNLAIITSLSNANKLADGVGTIVYN</sequence>
<evidence type="ECO:0000256" key="4">
    <source>
        <dbReference type="ARBA" id="ARBA00048772"/>
    </source>
</evidence>
<dbReference type="EC" id="2.1.3.3" evidence="2"/>
<keyword evidence="3" id="KW-0808">Transferase</keyword>
<dbReference type="SUPFAM" id="SSF53671">
    <property type="entry name" value="Aspartate/ornithine carbamoyltransferase"/>
    <property type="match status" value="1"/>
</dbReference>
<comment type="similarity">
    <text evidence="1">Belongs to the aspartate/ornithine carbamoyltransferase superfamily. OTCase family.</text>
</comment>
<dbReference type="PRINTS" id="PR01469">
    <property type="entry name" value="CARBMTKINASE"/>
</dbReference>
<dbReference type="GO" id="GO:0004585">
    <property type="term" value="F:ornithine carbamoyltransferase activity"/>
    <property type="evidence" value="ECO:0007669"/>
    <property type="project" value="UniProtKB-EC"/>
</dbReference>
<evidence type="ECO:0000256" key="2">
    <source>
        <dbReference type="ARBA" id="ARBA00013007"/>
    </source>
</evidence>
<comment type="catalytic activity">
    <reaction evidence="4">
        <text>carbamoyl phosphate + L-ornithine = L-citrulline + phosphate + H(+)</text>
        <dbReference type="Rhea" id="RHEA:19513"/>
        <dbReference type="ChEBI" id="CHEBI:15378"/>
        <dbReference type="ChEBI" id="CHEBI:43474"/>
        <dbReference type="ChEBI" id="CHEBI:46911"/>
        <dbReference type="ChEBI" id="CHEBI:57743"/>
        <dbReference type="ChEBI" id="CHEBI:58228"/>
        <dbReference type="EC" id="2.1.3.3"/>
    </reaction>
</comment>
<dbReference type="Pfam" id="PF00185">
    <property type="entry name" value="OTCace"/>
    <property type="match status" value="1"/>
</dbReference>
<dbReference type="InterPro" id="IPR006131">
    <property type="entry name" value="Asp_carbamoyltransf_Asp/Orn-bd"/>
</dbReference>
<feature type="domain" description="Aspartate/ornithine carbamoyltransferase Asp/Orn-binding" evidence="5">
    <location>
        <begin position="94"/>
        <end position="254"/>
    </location>
</feature>